<dbReference type="EMBL" id="UYYA01004701">
    <property type="protein sequence ID" value="VDM63059.1"/>
    <property type="molecule type" value="Genomic_DNA"/>
</dbReference>
<evidence type="ECO:0000259" key="1">
    <source>
        <dbReference type="Pfam" id="PF07714"/>
    </source>
</evidence>
<keyword evidence="3" id="KW-1185">Reference proteome</keyword>
<dbReference type="Pfam" id="PF07714">
    <property type="entry name" value="PK_Tyr_Ser-Thr"/>
    <property type="match status" value="1"/>
</dbReference>
<evidence type="ECO:0000313" key="3">
    <source>
        <dbReference type="Proteomes" id="UP000267027"/>
    </source>
</evidence>
<accession>A0A0R3PYH3</accession>
<dbReference type="Proteomes" id="UP000267027">
    <property type="component" value="Unassembled WGS sequence"/>
</dbReference>
<dbReference type="STRING" id="334426.A0A0R3PYH3"/>
<dbReference type="OrthoDB" id="1924287at2759"/>
<proteinExistence type="predicted"/>
<organism evidence="4">
    <name type="scientific">Angiostrongylus costaricensis</name>
    <name type="common">Nematode worm</name>
    <dbReference type="NCBI Taxonomy" id="334426"/>
    <lineage>
        <taxon>Eukaryota</taxon>
        <taxon>Metazoa</taxon>
        <taxon>Ecdysozoa</taxon>
        <taxon>Nematoda</taxon>
        <taxon>Chromadorea</taxon>
        <taxon>Rhabditida</taxon>
        <taxon>Rhabditina</taxon>
        <taxon>Rhabditomorpha</taxon>
        <taxon>Strongyloidea</taxon>
        <taxon>Metastrongylidae</taxon>
        <taxon>Angiostrongylus</taxon>
    </lineage>
</organism>
<dbReference type="AlphaFoldDB" id="A0A0R3PYH3"/>
<dbReference type="InterPro" id="IPR011009">
    <property type="entry name" value="Kinase-like_dom_sf"/>
</dbReference>
<reference evidence="2 3" key="2">
    <citation type="submission" date="2018-11" db="EMBL/GenBank/DDBJ databases">
        <authorList>
            <consortium name="Pathogen Informatics"/>
        </authorList>
    </citation>
    <scope>NUCLEOTIDE SEQUENCE [LARGE SCALE GENOMIC DNA]</scope>
    <source>
        <strain evidence="2 3">Costa Rica</strain>
    </source>
</reference>
<protein>
    <submittedName>
        <fullName evidence="4">Pkinase_Tyr domain-containing protein</fullName>
    </submittedName>
</protein>
<evidence type="ECO:0000313" key="2">
    <source>
        <dbReference type="EMBL" id="VDM63059.1"/>
    </source>
</evidence>
<evidence type="ECO:0000313" key="4">
    <source>
        <dbReference type="WBParaSite" id="ACOC_0001147301-mRNA-1"/>
    </source>
</evidence>
<name>A0A0R3PYH3_ANGCS</name>
<dbReference type="Gene3D" id="1.10.510.10">
    <property type="entry name" value="Transferase(Phosphotransferase) domain 1"/>
    <property type="match status" value="1"/>
</dbReference>
<dbReference type="SUPFAM" id="SSF56112">
    <property type="entry name" value="Protein kinase-like (PK-like)"/>
    <property type="match status" value="1"/>
</dbReference>
<feature type="domain" description="Serine-threonine/tyrosine-protein kinase catalytic" evidence="1">
    <location>
        <begin position="1"/>
        <end position="70"/>
    </location>
</feature>
<gene>
    <name evidence="2" type="ORF">ACOC_LOCUS11474</name>
</gene>
<dbReference type="WBParaSite" id="ACOC_0001147301-mRNA-1">
    <property type="protein sequence ID" value="ACOC_0001147301-mRNA-1"/>
    <property type="gene ID" value="ACOC_0001147301"/>
</dbReference>
<dbReference type="GO" id="GO:0004672">
    <property type="term" value="F:protein kinase activity"/>
    <property type="evidence" value="ECO:0007669"/>
    <property type="project" value="InterPro"/>
</dbReference>
<reference evidence="4" key="1">
    <citation type="submission" date="2017-02" db="UniProtKB">
        <authorList>
            <consortium name="WormBaseParasite"/>
        </authorList>
    </citation>
    <scope>IDENTIFICATION</scope>
</reference>
<sequence length="131" mass="15300">MVEEAQMMSYYVHEHIVEVVRRNFFYGLACDRAPILIVMEYCPGGNLESHLKKQKECIEVGERVIYALEVILFHTQMVKWCKSVCVCAPIRYMIVCMDVFMCVYECGGCNMKINCVVLSVWLDTMILQYVY</sequence>
<dbReference type="InterPro" id="IPR001245">
    <property type="entry name" value="Ser-Thr/Tyr_kinase_cat_dom"/>
</dbReference>